<evidence type="ECO:0000313" key="2">
    <source>
        <dbReference type="EMBL" id="SBT27419.1"/>
    </source>
</evidence>
<dbReference type="GO" id="GO:0016829">
    <property type="term" value="F:lyase activity"/>
    <property type="evidence" value="ECO:0007669"/>
    <property type="project" value="UniProtKB-KW"/>
</dbReference>
<dbReference type="InterPro" id="IPR013785">
    <property type="entry name" value="Aldolase_TIM"/>
</dbReference>
<keyword evidence="1" id="KW-0456">Lyase</keyword>
<protein>
    <recommendedName>
        <fullName evidence="5">4-hydroxy-tetrahydrodipicolinate synthase</fullName>
    </recommendedName>
</protein>
<dbReference type="SUPFAM" id="SSF51569">
    <property type="entry name" value="Aldolase"/>
    <property type="match status" value="1"/>
</dbReference>
<keyword evidence="4" id="KW-1185">Reference proteome</keyword>
<evidence type="ECO:0000313" key="4">
    <source>
        <dbReference type="Proteomes" id="UP000078558"/>
    </source>
</evidence>
<dbReference type="AlphaFoldDB" id="A0A1C3K7B7"/>
<evidence type="ECO:0008006" key="5">
    <source>
        <dbReference type="Google" id="ProtNLM"/>
    </source>
</evidence>
<dbReference type="OrthoDB" id="8878499at2"/>
<evidence type="ECO:0000256" key="1">
    <source>
        <dbReference type="ARBA" id="ARBA00023239"/>
    </source>
</evidence>
<name>A0A1C3K7B7_9BURK</name>
<dbReference type="STRING" id="1851544.ODI_02321"/>
<dbReference type="EMBL" id="FLRC01000054">
    <property type="protein sequence ID" value="SBT27419.1"/>
    <property type="molecule type" value="Genomic_DNA"/>
</dbReference>
<dbReference type="KEGG" id="odi:ODI_R1364"/>
<reference evidence="3 4" key="2">
    <citation type="submission" date="2017-08" db="EMBL/GenBank/DDBJ databases">
        <authorList>
            <person name="de Groot N.N."/>
        </authorList>
    </citation>
    <scope>NUCLEOTIDE SEQUENCE [LARGE SCALE GENOMIC DNA]</scope>
    <source>
        <strain evidence="3">Orrdi1</strain>
    </source>
</reference>
<dbReference type="Gene3D" id="3.20.20.70">
    <property type="entry name" value="Aldolase class I"/>
    <property type="match status" value="1"/>
</dbReference>
<evidence type="ECO:0000313" key="3">
    <source>
        <dbReference type="EMBL" id="SOE48308.1"/>
    </source>
</evidence>
<dbReference type="Proteomes" id="UP000078558">
    <property type="component" value="Chromosome I"/>
</dbReference>
<dbReference type="SMART" id="SM01130">
    <property type="entry name" value="DHDPS"/>
    <property type="match status" value="1"/>
</dbReference>
<dbReference type="RefSeq" id="WP_067759023.1">
    <property type="nucleotide sequence ID" value="NZ_LT907988.1"/>
</dbReference>
<organism evidence="2 4">
    <name type="scientific">Orrella dioscoreae</name>
    <dbReference type="NCBI Taxonomy" id="1851544"/>
    <lineage>
        <taxon>Bacteria</taxon>
        <taxon>Pseudomonadati</taxon>
        <taxon>Pseudomonadota</taxon>
        <taxon>Betaproteobacteria</taxon>
        <taxon>Burkholderiales</taxon>
        <taxon>Alcaligenaceae</taxon>
        <taxon>Orrella</taxon>
    </lineage>
</organism>
<reference evidence="2 4" key="1">
    <citation type="submission" date="2016-06" db="EMBL/GenBank/DDBJ databases">
        <authorList>
            <person name="Kjaerup R.B."/>
            <person name="Dalgaard T.S."/>
            <person name="Juul-Madsen H.R."/>
        </authorList>
    </citation>
    <scope>NUCLEOTIDE SEQUENCE [LARGE SCALE GENOMIC DNA]</scope>
    <source>
        <strain evidence="2">Orrdi1</strain>
    </source>
</reference>
<dbReference type="CDD" id="cd00408">
    <property type="entry name" value="DHDPS-like"/>
    <property type="match status" value="1"/>
</dbReference>
<dbReference type="InterPro" id="IPR002220">
    <property type="entry name" value="DapA-like"/>
</dbReference>
<proteinExistence type="predicted"/>
<sequence>MKTSAVSPADIRASVMAVPPLARHADLTLNPGANAALIRHIEAGGIRTLLYGGNANLYNTGLYEYASLLDMLAEQASESTWVIPSAGPDYGTLMDQAPVLKARHFPAVMALPLAFAASPGGVARGLRLFAEAAGTPLLLYIKSEQYLTLDAIGALMDEGVACAIKYAVPREDPAQDAFLGALLDRVGTERVVCGLAETPVLTHMREFGLPSFTSGGVCIAPTLSQGLLKTAQRQDWAAAEPLRDAFLPFERQRERTGVFATMHDAVTLAGIADMGPLQPMLENLPQSAHAAVRPIAEALLAAEQQARQKA</sequence>
<dbReference type="EMBL" id="LT907988">
    <property type="protein sequence ID" value="SOE48308.1"/>
    <property type="molecule type" value="Genomic_DNA"/>
</dbReference>
<gene>
    <name evidence="2" type="ORF">ODI_02321</name>
    <name evidence="3" type="ORF">ODI_R1364</name>
</gene>
<accession>A0A1C3K7B7</accession>